<dbReference type="InterPro" id="IPR001135">
    <property type="entry name" value="NADH_Q_OxRdtase_suD"/>
</dbReference>
<dbReference type="GO" id="GO:0048038">
    <property type="term" value="F:quinone binding"/>
    <property type="evidence" value="ECO:0007669"/>
    <property type="project" value="InterPro"/>
</dbReference>
<protein>
    <recommendedName>
        <fullName evidence="2">NADH-quinone oxidoreductase subunit D domain-containing protein</fullName>
    </recommendedName>
</protein>
<dbReference type="Proteomes" id="UP000032679">
    <property type="component" value="Unassembled WGS sequence"/>
</dbReference>
<dbReference type="InterPro" id="IPR029014">
    <property type="entry name" value="NiFe-Hase_large"/>
</dbReference>
<sequence length="486" mass="51724">MRHEISLIRSGERVAARHFRLDEETWRTLCETAPGLPLLGLWCDDDAVFALFLEADRPLLASTALIGGRYHALSAVIAPAALHERIAQDLWGAEPMNARDVSSLFDIGTWRATWPASARSVPAQAGAPAAPPDASRPIAFPPDGAIGAPLMALQARPWSTGLAGMAIGSGYAHRGIGSLLRGRAPDEAMRLIGRVSGAAYVAHPLAFSRAVERARGQAVSPALQRARAILGEIERISAHLYDLGRTARAANAPLFAAHTEQARETLAGICTAHDLPRRLTDLVAPYSVRHADRLVGLARSVADWAPGMLATLEGLLPTMKARLVGVGRLASERAYAFGIGGLVGRASGRGFDLRRFETGFDPRVLSPGGLTGGDAWARTALRLREIDGARQSLGGMAEGFDTGGPPESRDDAAASEFREGIGFAEGARGDIWYWVRLREGKVDAAWVRDPALPLLPLLPELLRGGDPETIAIVLASLGWSMSGAEL</sequence>
<comment type="caution">
    <text evidence="3">The sequence shown here is derived from an EMBL/GenBank/DDBJ whole genome shotgun (WGS) entry which is preliminary data.</text>
</comment>
<dbReference type="InterPro" id="IPR052197">
    <property type="entry name" value="ComplexI_49kDa-like"/>
</dbReference>
<dbReference type="Pfam" id="PF00346">
    <property type="entry name" value="Complex1_49kDa"/>
    <property type="match status" value="1"/>
</dbReference>
<evidence type="ECO:0000313" key="4">
    <source>
        <dbReference type="Proteomes" id="UP000032679"/>
    </source>
</evidence>
<evidence type="ECO:0000313" key="3">
    <source>
        <dbReference type="EMBL" id="GAN53700.1"/>
    </source>
</evidence>
<reference evidence="3 4" key="1">
    <citation type="submission" date="2012-10" db="EMBL/GenBank/DDBJ databases">
        <title>Genome sequencing of Tanticharoenia sakaeratensis NBRC 103193.</title>
        <authorList>
            <person name="Azuma Y."/>
            <person name="Hadano H."/>
            <person name="Hirakawa H."/>
            <person name="Matsushita K."/>
        </authorList>
    </citation>
    <scope>NUCLEOTIDE SEQUENCE [LARGE SCALE GENOMIC DNA]</scope>
    <source>
        <strain evidence="3 4">NBRC 103193</strain>
    </source>
</reference>
<proteinExistence type="predicted"/>
<dbReference type="PANTHER" id="PTHR43485:SF1">
    <property type="entry name" value="FORMATE HYDROGENLYASE SUBUNIT 5-RELATED"/>
    <property type="match status" value="1"/>
</dbReference>
<keyword evidence="4" id="KW-1185">Reference proteome</keyword>
<evidence type="ECO:0000256" key="1">
    <source>
        <dbReference type="ARBA" id="ARBA00023002"/>
    </source>
</evidence>
<dbReference type="GO" id="GO:0051287">
    <property type="term" value="F:NAD binding"/>
    <property type="evidence" value="ECO:0007669"/>
    <property type="project" value="InterPro"/>
</dbReference>
<dbReference type="SUPFAM" id="SSF56762">
    <property type="entry name" value="HydB/Nqo4-like"/>
    <property type="match status" value="1"/>
</dbReference>
<dbReference type="AlphaFoldDB" id="A0A0D6MJQ4"/>
<keyword evidence="1" id="KW-0560">Oxidoreductase</keyword>
<gene>
    <name evidence="3" type="ORF">Tasa_010_247</name>
</gene>
<feature type="domain" description="NADH-quinone oxidoreductase subunit D" evidence="2">
    <location>
        <begin position="301"/>
        <end position="387"/>
    </location>
</feature>
<dbReference type="RefSeq" id="WP_048847852.1">
    <property type="nucleotide sequence ID" value="NZ_BALE01000010.1"/>
</dbReference>
<organism evidence="3 4">
    <name type="scientific">Tanticharoenia sakaeratensis NBRC 103193</name>
    <dbReference type="NCBI Taxonomy" id="1231623"/>
    <lineage>
        <taxon>Bacteria</taxon>
        <taxon>Pseudomonadati</taxon>
        <taxon>Pseudomonadota</taxon>
        <taxon>Alphaproteobacteria</taxon>
        <taxon>Acetobacterales</taxon>
        <taxon>Acetobacteraceae</taxon>
        <taxon>Tanticharoenia</taxon>
    </lineage>
</organism>
<dbReference type="EMBL" id="BALE01000010">
    <property type="protein sequence ID" value="GAN53700.1"/>
    <property type="molecule type" value="Genomic_DNA"/>
</dbReference>
<dbReference type="STRING" id="1231623.Tasa_010_247"/>
<dbReference type="Gene3D" id="1.10.645.10">
    <property type="entry name" value="Cytochrome-c3 Hydrogenase, chain B"/>
    <property type="match status" value="1"/>
</dbReference>
<dbReference type="PANTHER" id="PTHR43485">
    <property type="entry name" value="HYDROGENASE-4 COMPONENT G"/>
    <property type="match status" value="1"/>
</dbReference>
<name>A0A0D6MJQ4_9PROT</name>
<dbReference type="GO" id="GO:0016651">
    <property type="term" value="F:oxidoreductase activity, acting on NAD(P)H"/>
    <property type="evidence" value="ECO:0007669"/>
    <property type="project" value="InterPro"/>
</dbReference>
<evidence type="ECO:0000259" key="2">
    <source>
        <dbReference type="Pfam" id="PF00346"/>
    </source>
</evidence>
<accession>A0A0D6MJQ4</accession>
<dbReference type="OrthoDB" id="9801496at2"/>